<dbReference type="Gene3D" id="3.60.10.10">
    <property type="entry name" value="Endonuclease/exonuclease/phosphatase"/>
    <property type="match status" value="1"/>
</dbReference>
<accession>A0AAV0UUR8</accession>
<dbReference type="InterPro" id="IPR050410">
    <property type="entry name" value="CCR4/nocturin_mRNA_transcr"/>
</dbReference>
<sequence>MSVTVSHRPAAVCLGIGVAVLASVSFSGHNKNLWRALRQASAHCPARRGLCSSHNGRLSRGPLLPCVKELEQVDHRKLSTQKITVVQLNILASNLATRNHFPYVLESSLNWENRKMALLRQLDALDADVLCLEELSDYWTFFKPELQDRGYESVYVKRPSIHVSNWSGEKKHDGCGIFYKKDKFELKEFEAVNFHDPHDRVAVLAFLKMRHFAQFVLVGCTHLWWNAKKVDHQMAELFELEEEVIRMSSDVKDKYERELAATYTGQNSVPIVLCGDFNNSPESPVYEYMESSFMQKPNVEGVSEAFRSAYAFYKSNALASAREQSAEALQSLEVEEGEKAEPPHTTVNFRRCWTIDYIWYSKSSLVPSRVLAIPPESELRAEDGPPNWFNRLILSDSLDRSGRLPLGLHGNYNGIPNSVHGSDHVPIMAEFEFLCANDTETC</sequence>
<feature type="domain" description="Endonuclease/exonuclease/phosphatase" evidence="1">
    <location>
        <begin position="105"/>
        <end position="396"/>
    </location>
</feature>
<dbReference type="Proteomes" id="UP001162031">
    <property type="component" value="Unassembled WGS sequence"/>
</dbReference>
<dbReference type="GO" id="GO:0000175">
    <property type="term" value="F:3'-5'-RNA exonuclease activity"/>
    <property type="evidence" value="ECO:0007669"/>
    <property type="project" value="TreeGrafter"/>
</dbReference>
<evidence type="ECO:0000259" key="1">
    <source>
        <dbReference type="Pfam" id="PF03372"/>
    </source>
</evidence>
<dbReference type="PANTHER" id="PTHR12121">
    <property type="entry name" value="CARBON CATABOLITE REPRESSOR PROTEIN 4"/>
    <property type="match status" value="1"/>
</dbReference>
<organism evidence="2 3">
    <name type="scientific">Hyaloperonospora brassicae</name>
    <name type="common">Brassica downy mildew</name>
    <name type="synonym">Peronospora brassicae</name>
    <dbReference type="NCBI Taxonomy" id="162125"/>
    <lineage>
        <taxon>Eukaryota</taxon>
        <taxon>Sar</taxon>
        <taxon>Stramenopiles</taxon>
        <taxon>Oomycota</taxon>
        <taxon>Peronosporomycetes</taxon>
        <taxon>Peronosporales</taxon>
        <taxon>Peronosporaceae</taxon>
        <taxon>Hyaloperonospora</taxon>
    </lineage>
</organism>
<reference evidence="2" key="1">
    <citation type="submission" date="2022-12" db="EMBL/GenBank/DDBJ databases">
        <authorList>
            <person name="Webb A."/>
        </authorList>
    </citation>
    <scope>NUCLEOTIDE SEQUENCE</scope>
    <source>
        <strain evidence="2">Hp1</strain>
    </source>
</reference>
<keyword evidence="3" id="KW-1185">Reference proteome</keyword>
<dbReference type="InterPro" id="IPR036691">
    <property type="entry name" value="Endo/exonu/phosph_ase_sf"/>
</dbReference>
<dbReference type="InterPro" id="IPR005135">
    <property type="entry name" value="Endo/exonuclease/phosphatase"/>
</dbReference>
<dbReference type="EMBL" id="CANTFL010001443">
    <property type="protein sequence ID" value="CAI5740018.1"/>
    <property type="molecule type" value="Genomic_DNA"/>
</dbReference>
<dbReference type="SUPFAM" id="SSF56219">
    <property type="entry name" value="DNase I-like"/>
    <property type="match status" value="1"/>
</dbReference>
<evidence type="ECO:0000313" key="3">
    <source>
        <dbReference type="Proteomes" id="UP001162031"/>
    </source>
</evidence>
<name>A0AAV0UUR8_HYABA</name>
<dbReference type="PANTHER" id="PTHR12121:SF68">
    <property type="entry name" value="CARBON CATABOLITE REPRESSOR PROTEIN 4 HOMOLOG 4-RELATED"/>
    <property type="match status" value="1"/>
</dbReference>
<dbReference type="Pfam" id="PF03372">
    <property type="entry name" value="Exo_endo_phos"/>
    <property type="match status" value="1"/>
</dbReference>
<comment type="caution">
    <text evidence="2">The sequence shown here is derived from an EMBL/GenBank/DDBJ whole genome shotgun (WGS) entry which is preliminary data.</text>
</comment>
<protein>
    <recommendedName>
        <fullName evidence="1">Endonuclease/exonuclease/phosphatase domain-containing protein</fullName>
    </recommendedName>
</protein>
<gene>
    <name evidence="2" type="ORF">HBR001_LOCUS8020</name>
</gene>
<dbReference type="AlphaFoldDB" id="A0AAV0UUR8"/>
<evidence type="ECO:0000313" key="2">
    <source>
        <dbReference type="EMBL" id="CAI5740018.1"/>
    </source>
</evidence>
<proteinExistence type="predicted"/>